<dbReference type="KEGG" id="pej:FYC62_10955"/>
<dbReference type="SUPFAM" id="SSF63829">
    <property type="entry name" value="Calcium-dependent phosphotriesterase"/>
    <property type="match status" value="1"/>
</dbReference>
<evidence type="ECO:0000256" key="1">
    <source>
        <dbReference type="SAM" id="SignalP"/>
    </source>
</evidence>
<dbReference type="InterPro" id="IPR015943">
    <property type="entry name" value="WD40/YVTN_repeat-like_dom_sf"/>
</dbReference>
<dbReference type="InterPro" id="IPR048954">
    <property type="entry name" value="PorZ_N"/>
</dbReference>
<proteinExistence type="predicted"/>
<feature type="chain" id="PRO_5022910924" evidence="1">
    <location>
        <begin position="19"/>
        <end position="744"/>
    </location>
</feature>
<name>A0A5C0VK88_9SPHI</name>
<dbReference type="Pfam" id="PF21544">
    <property type="entry name" value="PorZ_N_b_propeller"/>
    <property type="match status" value="1"/>
</dbReference>
<protein>
    <submittedName>
        <fullName evidence="3">T9SS type A sorting domain-containing protein</fullName>
    </submittedName>
</protein>
<evidence type="ECO:0000259" key="2">
    <source>
        <dbReference type="Pfam" id="PF21544"/>
    </source>
</evidence>
<evidence type="ECO:0000313" key="4">
    <source>
        <dbReference type="Proteomes" id="UP000323653"/>
    </source>
</evidence>
<feature type="domain" description="PorZ N-terminal beta-propeller" evidence="2">
    <location>
        <begin position="46"/>
        <end position="200"/>
    </location>
</feature>
<evidence type="ECO:0000313" key="3">
    <source>
        <dbReference type="EMBL" id="QEK52101.1"/>
    </source>
</evidence>
<reference evidence="3 4" key="1">
    <citation type="submission" date="2019-08" db="EMBL/GenBank/DDBJ databases">
        <title>Pedobacter sp. nov., isolated from Han river, South Korea.</title>
        <authorList>
            <person name="Lee D.-H."/>
            <person name="Kim Y.-S."/>
            <person name="Hwang E.-M."/>
            <person name="Le Tran T.C."/>
            <person name="Cha C.-J."/>
        </authorList>
    </citation>
    <scope>NUCLEOTIDE SEQUENCE [LARGE SCALE GENOMIC DNA]</scope>
    <source>
        <strain evidence="3 4">CJ43</strain>
    </source>
</reference>
<keyword evidence="1" id="KW-0732">Signal</keyword>
<dbReference type="Gene3D" id="2.130.10.10">
    <property type="entry name" value="YVTN repeat-like/Quinoprotein amine dehydrogenase"/>
    <property type="match status" value="3"/>
</dbReference>
<dbReference type="Gene3D" id="2.60.40.4070">
    <property type="match status" value="1"/>
</dbReference>
<dbReference type="AlphaFoldDB" id="A0A5C0VK88"/>
<keyword evidence="4" id="KW-1185">Reference proteome</keyword>
<organism evidence="3 4">
    <name type="scientific">Pedobacter aquae</name>
    <dbReference type="NCBI Taxonomy" id="2605747"/>
    <lineage>
        <taxon>Bacteria</taxon>
        <taxon>Pseudomonadati</taxon>
        <taxon>Bacteroidota</taxon>
        <taxon>Sphingobacteriia</taxon>
        <taxon>Sphingobacteriales</taxon>
        <taxon>Sphingobacteriaceae</taxon>
        <taxon>Pedobacter</taxon>
    </lineage>
</organism>
<feature type="signal peptide" evidence="1">
    <location>
        <begin position="1"/>
        <end position="18"/>
    </location>
</feature>
<accession>A0A5C0VK88</accession>
<dbReference type="RefSeq" id="WP_149074948.1">
    <property type="nucleotide sequence ID" value="NZ_CP043329.1"/>
</dbReference>
<dbReference type="NCBIfam" id="TIGR04183">
    <property type="entry name" value="Por_Secre_tail"/>
    <property type="match status" value="1"/>
</dbReference>
<gene>
    <name evidence="3" type="ORF">FYC62_10955</name>
</gene>
<sequence length="744" mass="82027">MKIKLIFLFLFVGKVVCAQQLGIGQWQVYLPFFNASSVDINEDEAFCATSGGLSTLDRNTKEVQKFSVLDGFASSDVKLVKWNVSAKQLLIVYQNSNIDVLDKGKLYNLPEIFNRNNLGRKNINAVFFKQELAYLSTAFGVVVYNLARKEVRETYFFTENAAPLEVFETVILGDKIFAATSAGIYEANTNDLLIDFRRWRKHAVNQLYPGGVCNAIVDFNGKLYGLFNNQIYVFENNQWLLSSIFGVDVKRLKVVNNRFITIAPFRVIIYDSQFNQLKNIQNTNVFNSVSDVTLLGEEVLIADSKIGLVGFKADASIVNYTPAGPQTKIVKDLSSLNQQLAIAPGGFSDTYSPLFQNLGFTEFKKGEWRNYSEQSNSFLAPIRDITVVHQSSNKTYLGSFVNGLLVKEGDNFNLFNSANSSLQSTMGDAATTRVSGIAEDQRGNIWVSQFGVSSPLSLLKKDGTWQAFSFQDVLPGSFIEAKGLLVDDASQKWLMIRNRGLLIFNGSQARMLGFGTNLLPGTDVLSIKKDLKGALWVGTDRGVAFIESPEDAFSNVEVEIPTLTENGFIRPVLSQEQINCIAIDGANRKWIGTNNGVWLFDEALRKQILNFNTSNSPLMSNRILDIEVEAESGEVFFATEGGLMSYRGDATAASAKLSGITVYPNPVRPGYTGLIAIKGLTEQARIKITDISGALVYQTVAKGGLATWDGRTFNGDAVSSGVYLILIVAEDGTDTAISKLMMVR</sequence>
<dbReference type="EMBL" id="CP043329">
    <property type="protein sequence ID" value="QEK52101.1"/>
    <property type="molecule type" value="Genomic_DNA"/>
</dbReference>
<dbReference type="InterPro" id="IPR026444">
    <property type="entry name" value="Secre_tail"/>
</dbReference>
<dbReference type="Proteomes" id="UP000323653">
    <property type="component" value="Chromosome"/>
</dbReference>